<dbReference type="InterPro" id="IPR002921">
    <property type="entry name" value="Fungal_lipase-type"/>
</dbReference>
<organism evidence="3 4">
    <name type="scientific">Triparma verrucosa</name>
    <dbReference type="NCBI Taxonomy" id="1606542"/>
    <lineage>
        <taxon>Eukaryota</taxon>
        <taxon>Sar</taxon>
        <taxon>Stramenopiles</taxon>
        <taxon>Ochrophyta</taxon>
        <taxon>Bolidophyceae</taxon>
        <taxon>Parmales</taxon>
        <taxon>Triparmaceae</taxon>
        <taxon>Triparma</taxon>
    </lineage>
</organism>
<dbReference type="GO" id="GO:0005509">
    <property type="term" value="F:calcium ion binding"/>
    <property type="evidence" value="ECO:0007669"/>
    <property type="project" value="InterPro"/>
</dbReference>
<evidence type="ECO:0000313" key="4">
    <source>
        <dbReference type="Proteomes" id="UP001165160"/>
    </source>
</evidence>
<evidence type="ECO:0000313" key="3">
    <source>
        <dbReference type="EMBL" id="GMH98015.1"/>
    </source>
</evidence>
<protein>
    <recommendedName>
        <fullName evidence="5">Calmodulin</fullName>
    </recommendedName>
</protein>
<dbReference type="GO" id="GO:0006629">
    <property type="term" value="P:lipid metabolic process"/>
    <property type="evidence" value="ECO:0007669"/>
    <property type="project" value="InterPro"/>
</dbReference>
<dbReference type="AlphaFoldDB" id="A0A9W7F101"/>
<dbReference type="SUPFAM" id="SSF47473">
    <property type="entry name" value="EF-hand"/>
    <property type="match status" value="1"/>
</dbReference>
<dbReference type="Gene3D" id="3.40.50.1820">
    <property type="entry name" value="alpha/beta hydrolase"/>
    <property type="match status" value="1"/>
</dbReference>
<proteinExistence type="predicted"/>
<dbReference type="Pfam" id="PF13499">
    <property type="entry name" value="EF-hand_7"/>
    <property type="match status" value="1"/>
</dbReference>
<dbReference type="SUPFAM" id="SSF49562">
    <property type="entry name" value="C2 domain (Calcium/lipid-binding domain, CaLB)"/>
    <property type="match status" value="1"/>
</dbReference>
<dbReference type="InterPro" id="IPR029058">
    <property type="entry name" value="AB_hydrolase_fold"/>
</dbReference>
<dbReference type="InterPro" id="IPR051218">
    <property type="entry name" value="Sec_MonoDiacylglyc_Lipase"/>
</dbReference>
<dbReference type="PANTHER" id="PTHR45856">
    <property type="entry name" value="ALPHA/BETA-HYDROLASES SUPERFAMILY PROTEIN"/>
    <property type="match status" value="1"/>
</dbReference>
<dbReference type="CDD" id="cd00051">
    <property type="entry name" value="EFh"/>
    <property type="match status" value="1"/>
</dbReference>
<feature type="domain" description="C2" evidence="1">
    <location>
        <begin position="58"/>
        <end position="214"/>
    </location>
</feature>
<name>A0A9W7F101_9STRA</name>
<evidence type="ECO:0008006" key="5">
    <source>
        <dbReference type="Google" id="ProtNLM"/>
    </source>
</evidence>
<feature type="domain" description="EF-hand" evidence="2">
    <location>
        <begin position="723"/>
        <end position="758"/>
    </location>
</feature>
<dbReference type="Proteomes" id="UP001165160">
    <property type="component" value="Unassembled WGS sequence"/>
</dbReference>
<dbReference type="InterPro" id="IPR002048">
    <property type="entry name" value="EF_hand_dom"/>
</dbReference>
<reference evidence="4" key="1">
    <citation type="journal article" date="2023" name="Commun. Biol.">
        <title>Genome analysis of Parmales, the sister group of diatoms, reveals the evolutionary specialization of diatoms from phago-mixotrophs to photoautotrophs.</title>
        <authorList>
            <person name="Ban H."/>
            <person name="Sato S."/>
            <person name="Yoshikawa S."/>
            <person name="Yamada K."/>
            <person name="Nakamura Y."/>
            <person name="Ichinomiya M."/>
            <person name="Sato N."/>
            <person name="Blanc-Mathieu R."/>
            <person name="Endo H."/>
            <person name="Kuwata A."/>
            <person name="Ogata H."/>
        </authorList>
    </citation>
    <scope>NUCLEOTIDE SEQUENCE [LARGE SCALE GENOMIC DNA]</scope>
    <source>
        <strain evidence="4">NIES 3699</strain>
    </source>
</reference>
<dbReference type="PANTHER" id="PTHR45856:SF11">
    <property type="entry name" value="FUNGAL LIPASE-LIKE DOMAIN-CONTAINING PROTEIN"/>
    <property type="match status" value="1"/>
</dbReference>
<dbReference type="InterPro" id="IPR035892">
    <property type="entry name" value="C2_domain_sf"/>
</dbReference>
<dbReference type="InterPro" id="IPR000008">
    <property type="entry name" value="C2_dom"/>
</dbReference>
<accession>A0A9W7F101</accession>
<evidence type="ECO:0000259" key="2">
    <source>
        <dbReference type="PROSITE" id="PS50222"/>
    </source>
</evidence>
<dbReference type="Pfam" id="PF01764">
    <property type="entry name" value="Lipase_3"/>
    <property type="match status" value="1"/>
</dbReference>
<sequence length="810" mass="92044">MGAAASVDKQISSSLFTDLEDDHEVTEYEAKELLPALTDQSLADLWDEIENKNTKDNKHSEETVTAKQLRAAINGKLDILEISGLKCVDLRDADYMTKSDPYVVLVIGKAGTSYEEKMAYAAMSAGGASAKTHVIKDELNPDFSEWSCALELDKYLTHADQLDDHELHIKVLDSDSKLGLGFKDPFFKDEVLGEAKYKVPADAVASPVQMTLENKTNKGAVMFNFRKTNREIREKLTLEEKMSAQVVGKDAIGKNQNLEFGSADYKKFVVVFSFEDCMKMCQLCRLSYWDEDVWASKKDGVNREYQPGKMSAPLRYLIGDLYRCKLLPVNNKFGVSTIDSAFDDEEDSDIKVCNGCFTDKEIDLQGMILQDDKSKSLMIVFRGTDNNVLLPGVLTGALKDVWLTMSSWSKVKDPTGEDCEGRVLSGMAKAYRRIWKTLIPIVERLWNTGSFERIFVTGHSLGGALATIFIKGLYERLPSVRSKLIGYTFGGYAIGDDDFQADFDRKIPNFFRCINKKDCIPHYTTPSWRGWRHVGVFIHMTDSKLYYDHEPEDFKDTDWEKSTGQSFDFVNNHSMDAYHKNLEMYRCLNLMEKSQVDCCQKAWFDFIRPLNVQTVASLRSTDDVDDDGHRVVEVTFTKSIEPNFDLLPDHFRNFLYDSKKIKEGEVKGQGKISLDDFEIMLRKGSLGHSRSFGVTNTVAWPKFVSCCYKLFYDPDKAAVAQRLEKGKFLAIFRKYDVDFDGFLDKKEFEELCENELPEMPSDEVAATAKKIDIDVDGYVSEREFLIWGLVAGTVQEVLRRRSSKGSEEEK</sequence>
<dbReference type="InterPro" id="IPR011992">
    <property type="entry name" value="EF-hand-dom_pair"/>
</dbReference>
<dbReference type="Gene3D" id="2.60.40.150">
    <property type="entry name" value="C2 domain"/>
    <property type="match status" value="1"/>
</dbReference>
<dbReference type="CDD" id="cd00030">
    <property type="entry name" value="C2"/>
    <property type="match status" value="1"/>
</dbReference>
<dbReference type="Gene3D" id="1.10.238.10">
    <property type="entry name" value="EF-hand"/>
    <property type="match status" value="1"/>
</dbReference>
<dbReference type="EMBL" id="BRXX01000210">
    <property type="protein sequence ID" value="GMH98015.1"/>
    <property type="molecule type" value="Genomic_DNA"/>
</dbReference>
<comment type="caution">
    <text evidence="3">The sequence shown here is derived from an EMBL/GenBank/DDBJ whole genome shotgun (WGS) entry which is preliminary data.</text>
</comment>
<dbReference type="CDD" id="cd00519">
    <property type="entry name" value="Lipase_3"/>
    <property type="match status" value="1"/>
</dbReference>
<dbReference type="Pfam" id="PF00168">
    <property type="entry name" value="C2"/>
    <property type="match status" value="1"/>
</dbReference>
<keyword evidence="4" id="KW-1185">Reference proteome</keyword>
<dbReference type="SUPFAM" id="SSF53474">
    <property type="entry name" value="alpha/beta-Hydrolases"/>
    <property type="match status" value="1"/>
</dbReference>
<dbReference type="PROSITE" id="PS50222">
    <property type="entry name" value="EF_HAND_2"/>
    <property type="match status" value="1"/>
</dbReference>
<evidence type="ECO:0000259" key="1">
    <source>
        <dbReference type="PROSITE" id="PS50004"/>
    </source>
</evidence>
<dbReference type="SMART" id="SM00239">
    <property type="entry name" value="C2"/>
    <property type="match status" value="1"/>
</dbReference>
<dbReference type="PROSITE" id="PS50004">
    <property type="entry name" value="C2"/>
    <property type="match status" value="1"/>
</dbReference>
<gene>
    <name evidence="3" type="ORF">TrVE_jg4614</name>
</gene>